<dbReference type="SUPFAM" id="SSF52096">
    <property type="entry name" value="ClpP/crotonase"/>
    <property type="match status" value="1"/>
</dbReference>
<evidence type="ECO:0000256" key="1">
    <source>
        <dbReference type="ARBA" id="ARBA00005254"/>
    </source>
</evidence>
<dbReference type="PANTHER" id="PTHR11941:SF169">
    <property type="entry name" value="(7AS)-7A-METHYL-1,5-DIOXO-2,3,5,6,7,7A-HEXAHYDRO-1H-INDENE-CARBOXYL-COA HYDROLASE"/>
    <property type="match status" value="1"/>
</dbReference>
<keyword evidence="4" id="KW-0456">Lyase</keyword>
<dbReference type="Gene3D" id="3.90.226.10">
    <property type="entry name" value="2-enoyl-CoA Hydratase, Chain A, domain 1"/>
    <property type="match status" value="1"/>
</dbReference>
<dbReference type="FunFam" id="3.90.226.10:FF:000009">
    <property type="entry name" value="Carnitinyl-CoA dehydratase"/>
    <property type="match status" value="1"/>
</dbReference>
<evidence type="ECO:0000313" key="9">
    <source>
        <dbReference type="Proteomes" id="UP000294739"/>
    </source>
</evidence>
<accession>A0A4R5DA93</accession>
<dbReference type="FunCoup" id="A0A4R5DA93">
    <property type="interactions" value="374"/>
</dbReference>
<comment type="similarity">
    <text evidence="1 7">Belongs to the enoyl-CoA hydratase/isomerase family.</text>
</comment>
<dbReference type="GO" id="GO:0004300">
    <property type="term" value="F:enoyl-CoA hydratase activity"/>
    <property type="evidence" value="ECO:0007669"/>
    <property type="project" value="UniProtKB-EC"/>
</dbReference>
<evidence type="ECO:0000256" key="5">
    <source>
        <dbReference type="ARBA" id="ARBA00023709"/>
    </source>
</evidence>
<organism evidence="8 9">
    <name type="scientific">Jiangella asiatica</name>
    <dbReference type="NCBI Taxonomy" id="2530372"/>
    <lineage>
        <taxon>Bacteria</taxon>
        <taxon>Bacillati</taxon>
        <taxon>Actinomycetota</taxon>
        <taxon>Actinomycetes</taxon>
        <taxon>Jiangellales</taxon>
        <taxon>Jiangellaceae</taxon>
        <taxon>Jiangella</taxon>
    </lineage>
</organism>
<comment type="catalytic activity">
    <reaction evidence="5">
        <text>a (3S)-3-hydroxyacyl-CoA = a (2E)-enoyl-CoA + H2O</text>
        <dbReference type="Rhea" id="RHEA:16105"/>
        <dbReference type="ChEBI" id="CHEBI:15377"/>
        <dbReference type="ChEBI" id="CHEBI:57318"/>
        <dbReference type="ChEBI" id="CHEBI:58856"/>
        <dbReference type="EC" id="4.2.1.17"/>
    </reaction>
</comment>
<evidence type="ECO:0000256" key="6">
    <source>
        <dbReference type="ARBA" id="ARBA00023717"/>
    </source>
</evidence>
<name>A0A4R5DA93_9ACTN</name>
<keyword evidence="9" id="KW-1185">Reference proteome</keyword>
<dbReference type="InterPro" id="IPR029045">
    <property type="entry name" value="ClpP/crotonase-like_dom_sf"/>
</dbReference>
<evidence type="ECO:0000256" key="4">
    <source>
        <dbReference type="ARBA" id="ARBA00023239"/>
    </source>
</evidence>
<dbReference type="EC" id="4.2.1.17" evidence="2"/>
<comment type="catalytic activity">
    <reaction evidence="6">
        <text>a 4-saturated-(3S)-3-hydroxyacyl-CoA = a (3E)-enoyl-CoA + H2O</text>
        <dbReference type="Rhea" id="RHEA:20724"/>
        <dbReference type="ChEBI" id="CHEBI:15377"/>
        <dbReference type="ChEBI" id="CHEBI:58521"/>
        <dbReference type="ChEBI" id="CHEBI:137480"/>
        <dbReference type="EC" id="4.2.1.17"/>
    </reaction>
</comment>
<dbReference type="PROSITE" id="PS00166">
    <property type="entry name" value="ENOYL_COA_HYDRATASE"/>
    <property type="match status" value="1"/>
</dbReference>
<comment type="caution">
    <text evidence="8">The sequence shown here is derived from an EMBL/GenBank/DDBJ whole genome shotgun (WGS) entry which is preliminary data.</text>
</comment>
<dbReference type="GO" id="GO:0006635">
    <property type="term" value="P:fatty acid beta-oxidation"/>
    <property type="evidence" value="ECO:0007669"/>
    <property type="project" value="TreeGrafter"/>
</dbReference>
<dbReference type="InParanoid" id="A0A4R5DA93"/>
<dbReference type="GO" id="GO:0016853">
    <property type="term" value="F:isomerase activity"/>
    <property type="evidence" value="ECO:0007669"/>
    <property type="project" value="UniProtKB-KW"/>
</dbReference>
<keyword evidence="8" id="KW-0413">Isomerase</keyword>
<protein>
    <recommendedName>
        <fullName evidence="2">enoyl-CoA hydratase</fullName>
        <ecNumber evidence="2">4.2.1.17</ecNumber>
    </recommendedName>
</protein>
<evidence type="ECO:0000313" key="8">
    <source>
        <dbReference type="EMBL" id="TDE08364.1"/>
    </source>
</evidence>
<dbReference type="AlphaFoldDB" id="A0A4R5DA93"/>
<evidence type="ECO:0000256" key="2">
    <source>
        <dbReference type="ARBA" id="ARBA00012076"/>
    </source>
</evidence>
<keyword evidence="3" id="KW-0443">Lipid metabolism</keyword>
<dbReference type="CDD" id="cd06558">
    <property type="entry name" value="crotonase-like"/>
    <property type="match status" value="1"/>
</dbReference>
<gene>
    <name evidence="8" type="ORF">E1269_17835</name>
</gene>
<dbReference type="InterPro" id="IPR001753">
    <property type="entry name" value="Enoyl-CoA_hydra/iso"/>
</dbReference>
<dbReference type="Pfam" id="PF00378">
    <property type="entry name" value="ECH_1"/>
    <property type="match status" value="1"/>
</dbReference>
<reference evidence="8 9" key="1">
    <citation type="submission" date="2019-03" db="EMBL/GenBank/DDBJ databases">
        <title>Draft genome sequences of novel Actinobacteria.</title>
        <authorList>
            <person name="Sahin N."/>
            <person name="Ay H."/>
            <person name="Saygin H."/>
        </authorList>
    </citation>
    <scope>NUCLEOTIDE SEQUENCE [LARGE SCALE GENOMIC DNA]</scope>
    <source>
        <strain evidence="8 9">5K138</strain>
    </source>
</reference>
<sequence>MIAARRRQRRRGGQVGRFTSVARRDGVGVIRIDRPPLNVLSTAVQDELADVAAQVAHDASITAAIIWGGPKTFAAGADVKEMEAMDVATLRARPEGLQHGFNQLAALRKPLIAAITGYALGGGCELALTADLRVAADNAVLGQPEVTLGMIPGCGGTQRLARLVGPSRAKDLMLTGRRVDADEALRIGLADRVVPAPKVFDTAFALAADLAAGPALAYQAICTAVDDGLDRAVDDGLALERELFAKVFGSEDKAIGTRHFVMKHQGRAPFVGR</sequence>
<dbReference type="Proteomes" id="UP000294739">
    <property type="component" value="Unassembled WGS sequence"/>
</dbReference>
<evidence type="ECO:0000256" key="7">
    <source>
        <dbReference type="RuleBase" id="RU003707"/>
    </source>
</evidence>
<evidence type="ECO:0000256" key="3">
    <source>
        <dbReference type="ARBA" id="ARBA00023098"/>
    </source>
</evidence>
<proteinExistence type="inferred from homology"/>
<dbReference type="EMBL" id="SMKZ01000025">
    <property type="protein sequence ID" value="TDE08364.1"/>
    <property type="molecule type" value="Genomic_DNA"/>
</dbReference>
<dbReference type="InterPro" id="IPR018376">
    <property type="entry name" value="Enoyl-CoA_hyd/isom_CS"/>
</dbReference>
<dbReference type="PANTHER" id="PTHR11941">
    <property type="entry name" value="ENOYL-COA HYDRATASE-RELATED"/>
    <property type="match status" value="1"/>
</dbReference>
<dbReference type="OrthoDB" id="8452484at2"/>